<dbReference type="InterPro" id="IPR007387">
    <property type="entry name" value="TRAP_DctQ"/>
</dbReference>
<feature type="transmembrane region" description="Helical" evidence="9">
    <location>
        <begin position="130"/>
        <end position="152"/>
    </location>
</feature>
<feature type="domain" description="Tripartite ATP-independent periplasmic transporters DctQ component" evidence="10">
    <location>
        <begin position="24"/>
        <end position="153"/>
    </location>
</feature>
<keyword evidence="5 9" id="KW-0812">Transmembrane</keyword>
<dbReference type="PROSITE" id="PS51257">
    <property type="entry name" value="PROKAR_LIPOPROTEIN"/>
    <property type="match status" value="1"/>
</dbReference>
<evidence type="ECO:0000313" key="11">
    <source>
        <dbReference type="EMBL" id="RFO97439.1"/>
    </source>
</evidence>
<organism evidence="11 12">
    <name type="scientific">Rhodoferax lacus</name>
    <dbReference type="NCBI Taxonomy" id="2184758"/>
    <lineage>
        <taxon>Bacteria</taxon>
        <taxon>Pseudomonadati</taxon>
        <taxon>Pseudomonadota</taxon>
        <taxon>Betaproteobacteria</taxon>
        <taxon>Burkholderiales</taxon>
        <taxon>Comamonadaceae</taxon>
        <taxon>Rhodoferax</taxon>
    </lineage>
</organism>
<feature type="transmembrane region" description="Helical" evidence="9">
    <location>
        <begin position="12"/>
        <end position="32"/>
    </location>
</feature>
<gene>
    <name evidence="11" type="ORF">DIC66_09060</name>
</gene>
<dbReference type="RefSeq" id="WP_117176621.1">
    <property type="nucleotide sequence ID" value="NZ_QFZK01000004.1"/>
</dbReference>
<evidence type="ECO:0000256" key="4">
    <source>
        <dbReference type="ARBA" id="ARBA00022519"/>
    </source>
</evidence>
<evidence type="ECO:0000313" key="12">
    <source>
        <dbReference type="Proteomes" id="UP000260665"/>
    </source>
</evidence>
<name>A0A3E1RDK3_9BURK</name>
<evidence type="ECO:0000259" key="10">
    <source>
        <dbReference type="Pfam" id="PF04290"/>
    </source>
</evidence>
<accession>A0A3E1RDK3</accession>
<dbReference type="Pfam" id="PF04290">
    <property type="entry name" value="DctQ"/>
    <property type="match status" value="1"/>
</dbReference>
<keyword evidence="3" id="KW-1003">Cell membrane</keyword>
<dbReference type="GO" id="GO:0015740">
    <property type="term" value="P:C4-dicarboxylate transport"/>
    <property type="evidence" value="ECO:0007669"/>
    <property type="project" value="TreeGrafter"/>
</dbReference>
<feature type="transmembrane region" description="Helical" evidence="9">
    <location>
        <begin position="44"/>
        <end position="65"/>
    </location>
</feature>
<dbReference type="PANTHER" id="PTHR35011:SF11">
    <property type="entry name" value="TRAP TRANSPORTER SMALL PERMEASE PROTEIN"/>
    <property type="match status" value="1"/>
</dbReference>
<evidence type="ECO:0000256" key="5">
    <source>
        <dbReference type="ARBA" id="ARBA00022692"/>
    </source>
</evidence>
<keyword evidence="2 9" id="KW-0813">Transport</keyword>
<proteinExistence type="inferred from homology"/>
<comment type="subunit">
    <text evidence="9">The complex comprises the extracytoplasmic solute receptor protein and the two transmembrane proteins.</text>
</comment>
<comment type="similarity">
    <text evidence="8 9">Belongs to the TRAP transporter small permease family.</text>
</comment>
<protein>
    <recommendedName>
        <fullName evidence="9">TRAP transporter small permease protein</fullName>
    </recommendedName>
</protein>
<evidence type="ECO:0000256" key="2">
    <source>
        <dbReference type="ARBA" id="ARBA00022448"/>
    </source>
</evidence>
<dbReference type="GO" id="GO:0022857">
    <property type="term" value="F:transmembrane transporter activity"/>
    <property type="evidence" value="ECO:0007669"/>
    <property type="project" value="UniProtKB-UniRule"/>
</dbReference>
<keyword evidence="4 9" id="KW-0997">Cell inner membrane</keyword>
<dbReference type="AlphaFoldDB" id="A0A3E1RDK3"/>
<dbReference type="Proteomes" id="UP000260665">
    <property type="component" value="Unassembled WGS sequence"/>
</dbReference>
<reference evidence="11 12" key="1">
    <citation type="submission" date="2018-05" db="EMBL/GenBank/DDBJ databases">
        <title>Rhodoferax soyangensis sp.nov., isolated from an oligotrophic freshwater lake.</title>
        <authorList>
            <person name="Park M."/>
        </authorList>
    </citation>
    <scope>NUCLEOTIDE SEQUENCE [LARGE SCALE GENOMIC DNA]</scope>
    <source>
        <strain evidence="11 12">IMCC26218</strain>
    </source>
</reference>
<sequence length="162" mass="17683">MYTRLCATLSKLSLMLAVVGLIVLIACVQYQVIGRYVFNDTPTWAEALALLLVLYITSLGVAVGVRDAGHIGMDSIITLLPERLRLKLEIVIHVLVGAFGALMAYNGYVWAVLKWNDQKPMLPVPSGVDYVPLVIAGVLVVLFTIEHVIALVQGKEVVPAWN</sequence>
<evidence type="ECO:0000256" key="1">
    <source>
        <dbReference type="ARBA" id="ARBA00004429"/>
    </source>
</evidence>
<dbReference type="GO" id="GO:0005886">
    <property type="term" value="C:plasma membrane"/>
    <property type="evidence" value="ECO:0007669"/>
    <property type="project" value="UniProtKB-SubCell"/>
</dbReference>
<evidence type="ECO:0000256" key="9">
    <source>
        <dbReference type="RuleBase" id="RU369079"/>
    </source>
</evidence>
<evidence type="ECO:0000256" key="3">
    <source>
        <dbReference type="ARBA" id="ARBA00022475"/>
    </source>
</evidence>
<dbReference type="PANTHER" id="PTHR35011">
    <property type="entry name" value="2,3-DIKETO-L-GULONATE TRAP TRANSPORTER SMALL PERMEASE PROTEIN YIAM"/>
    <property type="match status" value="1"/>
</dbReference>
<keyword evidence="7 9" id="KW-0472">Membrane</keyword>
<dbReference type="InterPro" id="IPR055348">
    <property type="entry name" value="DctQ"/>
</dbReference>
<dbReference type="OrthoDB" id="2085311at2"/>
<comment type="caution">
    <text evidence="11">The sequence shown here is derived from an EMBL/GenBank/DDBJ whole genome shotgun (WGS) entry which is preliminary data.</text>
</comment>
<keyword evidence="12" id="KW-1185">Reference proteome</keyword>
<evidence type="ECO:0000256" key="8">
    <source>
        <dbReference type="ARBA" id="ARBA00038436"/>
    </source>
</evidence>
<evidence type="ECO:0000256" key="7">
    <source>
        <dbReference type="ARBA" id="ARBA00023136"/>
    </source>
</evidence>
<keyword evidence="6 9" id="KW-1133">Transmembrane helix</keyword>
<feature type="transmembrane region" description="Helical" evidence="9">
    <location>
        <begin position="86"/>
        <end position="110"/>
    </location>
</feature>
<evidence type="ECO:0000256" key="6">
    <source>
        <dbReference type="ARBA" id="ARBA00022989"/>
    </source>
</evidence>
<comment type="subcellular location">
    <subcellularLocation>
        <location evidence="1 9">Cell inner membrane</location>
        <topology evidence="1 9">Multi-pass membrane protein</topology>
    </subcellularLocation>
</comment>
<comment type="function">
    <text evidence="9">Part of the tripartite ATP-independent periplasmic (TRAP) transport system.</text>
</comment>
<dbReference type="EMBL" id="QFZK01000004">
    <property type="protein sequence ID" value="RFO97439.1"/>
    <property type="molecule type" value="Genomic_DNA"/>
</dbReference>